<dbReference type="InParanoid" id="A0A7R8YP61"/>
<dbReference type="InterPro" id="IPR001254">
    <property type="entry name" value="Trypsin_dom"/>
</dbReference>
<dbReference type="EMBL" id="LR899009">
    <property type="protein sequence ID" value="CAD7079981.1"/>
    <property type="molecule type" value="Genomic_DNA"/>
</dbReference>
<dbReference type="GO" id="GO:0006508">
    <property type="term" value="P:proteolysis"/>
    <property type="evidence" value="ECO:0007669"/>
    <property type="project" value="InterPro"/>
</dbReference>
<proteinExistence type="predicted"/>
<dbReference type="OrthoDB" id="7954402at2759"/>
<dbReference type="InterPro" id="IPR043504">
    <property type="entry name" value="Peptidase_S1_PA_chymotrypsin"/>
</dbReference>
<organism evidence="2 3">
    <name type="scientific">Hermetia illucens</name>
    <name type="common">Black soldier fly</name>
    <dbReference type="NCBI Taxonomy" id="343691"/>
    <lineage>
        <taxon>Eukaryota</taxon>
        <taxon>Metazoa</taxon>
        <taxon>Ecdysozoa</taxon>
        <taxon>Arthropoda</taxon>
        <taxon>Hexapoda</taxon>
        <taxon>Insecta</taxon>
        <taxon>Pterygota</taxon>
        <taxon>Neoptera</taxon>
        <taxon>Endopterygota</taxon>
        <taxon>Diptera</taxon>
        <taxon>Brachycera</taxon>
        <taxon>Stratiomyomorpha</taxon>
        <taxon>Stratiomyidae</taxon>
        <taxon>Hermetiinae</taxon>
        <taxon>Hermetia</taxon>
    </lineage>
</organism>
<dbReference type="Proteomes" id="UP000594454">
    <property type="component" value="Chromosome 1"/>
</dbReference>
<keyword evidence="3" id="KW-1185">Reference proteome</keyword>
<evidence type="ECO:0000313" key="2">
    <source>
        <dbReference type="EMBL" id="CAD7079981.1"/>
    </source>
</evidence>
<name>A0A7R8YP61_HERIL</name>
<gene>
    <name evidence="2" type="ORF">HERILL_LOCUS3161</name>
</gene>
<sequence>MWRIGPSDIDVGEVVDIPPSRQVRTIVRATTHPSAFRNLPKTNSAFDVAVLEVIAPFKLTQYANLAAVAPNDLPNLSYCMGLGFGKIGDNAPSGKLHYGRLRIDRSICKCPCCYCIYSTEVEMPANDLGSPLLSHLDEHQSPRYIYGLLSSGYTDKSGMLYYEYPRLSNLNKWINMQLNKSHEVPMSSAR</sequence>
<dbReference type="InterPro" id="IPR009003">
    <property type="entry name" value="Peptidase_S1_PA"/>
</dbReference>
<dbReference type="Gene3D" id="2.40.10.10">
    <property type="entry name" value="Trypsin-like serine proteases"/>
    <property type="match status" value="1"/>
</dbReference>
<dbReference type="Pfam" id="PF00089">
    <property type="entry name" value="Trypsin"/>
    <property type="match status" value="1"/>
</dbReference>
<reference evidence="2 3" key="1">
    <citation type="submission" date="2020-11" db="EMBL/GenBank/DDBJ databases">
        <authorList>
            <person name="Wallbank WR R."/>
            <person name="Pardo Diaz C."/>
            <person name="Kozak K."/>
            <person name="Martin S."/>
            <person name="Jiggins C."/>
            <person name="Moest M."/>
            <person name="Warren A I."/>
            <person name="Generalovic N T."/>
            <person name="Byers J.R.P. K."/>
            <person name="Montejo-Kovacevich G."/>
            <person name="Yen C E."/>
        </authorList>
    </citation>
    <scope>NUCLEOTIDE SEQUENCE [LARGE SCALE GENOMIC DNA]</scope>
</reference>
<dbReference type="SUPFAM" id="SSF50494">
    <property type="entry name" value="Trypsin-like serine proteases"/>
    <property type="match status" value="1"/>
</dbReference>
<protein>
    <recommendedName>
        <fullName evidence="1">Peptidase S1 domain-containing protein</fullName>
    </recommendedName>
</protein>
<evidence type="ECO:0000313" key="3">
    <source>
        <dbReference type="Proteomes" id="UP000594454"/>
    </source>
</evidence>
<evidence type="ECO:0000259" key="1">
    <source>
        <dbReference type="Pfam" id="PF00089"/>
    </source>
</evidence>
<dbReference type="GO" id="GO:0004252">
    <property type="term" value="F:serine-type endopeptidase activity"/>
    <property type="evidence" value="ECO:0007669"/>
    <property type="project" value="InterPro"/>
</dbReference>
<feature type="domain" description="Peptidase S1" evidence="1">
    <location>
        <begin position="40"/>
        <end position="174"/>
    </location>
</feature>
<dbReference type="AlphaFoldDB" id="A0A7R8YP61"/>
<accession>A0A7R8YP61</accession>